<evidence type="ECO:0000256" key="6">
    <source>
        <dbReference type="PIRSR" id="PIRSR602324-1"/>
    </source>
</evidence>
<accession>A0A1F6VLD6</accession>
<evidence type="ECO:0000256" key="4">
    <source>
        <dbReference type="ARBA" id="ARBA00022982"/>
    </source>
</evidence>
<feature type="domain" description="Cytochrome c" evidence="8">
    <location>
        <begin position="25"/>
        <end position="102"/>
    </location>
</feature>
<dbReference type="InterPro" id="IPR009056">
    <property type="entry name" value="Cyt_c-like_dom"/>
</dbReference>
<dbReference type="GO" id="GO:0005506">
    <property type="term" value="F:iron ion binding"/>
    <property type="evidence" value="ECO:0007669"/>
    <property type="project" value="InterPro"/>
</dbReference>
<dbReference type="PROSITE" id="PS51007">
    <property type="entry name" value="CYTC"/>
    <property type="match status" value="1"/>
</dbReference>
<evidence type="ECO:0000313" key="9">
    <source>
        <dbReference type="EMBL" id="OGI70454.1"/>
    </source>
</evidence>
<evidence type="ECO:0000256" key="2">
    <source>
        <dbReference type="ARBA" id="ARBA00022617"/>
    </source>
</evidence>
<evidence type="ECO:0000256" key="1">
    <source>
        <dbReference type="ARBA" id="ARBA00022448"/>
    </source>
</evidence>
<keyword evidence="4" id="KW-0249">Electron transport</keyword>
<dbReference type="SUPFAM" id="SSF46626">
    <property type="entry name" value="Cytochrome c"/>
    <property type="match status" value="1"/>
</dbReference>
<evidence type="ECO:0000313" key="10">
    <source>
        <dbReference type="Proteomes" id="UP000179076"/>
    </source>
</evidence>
<dbReference type="PRINTS" id="PR00606">
    <property type="entry name" value="CYTCHROMECID"/>
</dbReference>
<keyword evidence="1" id="KW-0813">Transport</keyword>
<dbReference type="GO" id="GO:0020037">
    <property type="term" value="F:heme binding"/>
    <property type="evidence" value="ECO:0007669"/>
    <property type="project" value="InterPro"/>
</dbReference>
<feature type="signal peptide" evidence="7">
    <location>
        <begin position="1"/>
        <end position="23"/>
    </location>
</feature>
<dbReference type="InterPro" id="IPR036909">
    <property type="entry name" value="Cyt_c-like_dom_sf"/>
</dbReference>
<dbReference type="InterPro" id="IPR002324">
    <property type="entry name" value="Cyt_c_ID"/>
</dbReference>
<comment type="PTM">
    <text evidence="6">Binds 1 heme c group covalently per subunit.</text>
</comment>
<protein>
    <recommendedName>
        <fullName evidence="8">Cytochrome c domain-containing protein</fullName>
    </recommendedName>
</protein>
<comment type="caution">
    <text evidence="9">The sequence shown here is derived from an EMBL/GenBank/DDBJ whole genome shotgun (WGS) entry which is preliminary data.</text>
</comment>
<name>A0A1F6VLD6_9PROT</name>
<dbReference type="GO" id="GO:0009055">
    <property type="term" value="F:electron transfer activity"/>
    <property type="evidence" value="ECO:0007669"/>
    <property type="project" value="InterPro"/>
</dbReference>
<reference evidence="9 10" key="1">
    <citation type="journal article" date="2016" name="Nat. Commun.">
        <title>Thousands of microbial genomes shed light on interconnected biogeochemical processes in an aquifer system.</title>
        <authorList>
            <person name="Anantharaman K."/>
            <person name="Brown C.T."/>
            <person name="Hug L.A."/>
            <person name="Sharon I."/>
            <person name="Castelle C.J."/>
            <person name="Probst A.J."/>
            <person name="Thomas B.C."/>
            <person name="Singh A."/>
            <person name="Wilkins M.J."/>
            <person name="Karaoz U."/>
            <person name="Brodie E.L."/>
            <person name="Williams K.H."/>
            <person name="Hubbard S.S."/>
            <person name="Banfield J.F."/>
        </authorList>
    </citation>
    <scope>NUCLEOTIDE SEQUENCE [LARGE SCALE GENOMIC DNA]</scope>
</reference>
<feature type="binding site" description="covalent" evidence="6">
    <location>
        <position position="43"/>
    </location>
    <ligand>
        <name>heme c</name>
        <dbReference type="ChEBI" id="CHEBI:61717"/>
    </ligand>
</feature>
<gene>
    <name evidence="9" type="ORF">A2W18_10280</name>
</gene>
<evidence type="ECO:0000256" key="7">
    <source>
        <dbReference type="SAM" id="SignalP"/>
    </source>
</evidence>
<evidence type="ECO:0000256" key="5">
    <source>
        <dbReference type="ARBA" id="ARBA00023004"/>
    </source>
</evidence>
<dbReference type="EMBL" id="MFSP01000001">
    <property type="protein sequence ID" value="OGI70454.1"/>
    <property type="molecule type" value="Genomic_DNA"/>
</dbReference>
<proteinExistence type="predicted"/>
<dbReference type="AlphaFoldDB" id="A0A1F6VLD6"/>
<feature type="chain" id="PRO_5009527294" description="Cytochrome c domain-containing protein" evidence="7">
    <location>
        <begin position="24"/>
        <end position="103"/>
    </location>
</feature>
<organism evidence="9 10">
    <name type="scientific">Candidatus Muproteobacteria bacterium RBG_16_60_9</name>
    <dbReference type="NCBI Taxonomy" id="1817755"/>
    <lineage>
        <taxon>Bacteria</taxon>
        <taxon>Pseudomonadati</taxon>
        <taxon>Pseudomonadota</taxon>
        <taxon>Candidatus Muproteobacteria</taxon>
    </lineage>
</organism>
<evidence type="ECO:0000259" key="8">
    <source>
        <dbReference type="PROSITE" id="PS51007"/>
    </source>
</evidence>
<keyword evidence="7" id="KW-0732">Signal</keyword>
<keyword evidence="2 6" id="KW-0349">Heme</keyword>
<keyword evidence="3 6" id="KW-0479">Metal-binding</keyword>
<sequence length="103" mass="11009">MKHPVIVIAAGIAIAVLQTVAFAEVDAKWAQTELKAHGCLTCHSVDKKKVGPSYKDVAAKNKGKAVADVVASVKSKPEHEASLKKTADGELNMMLEWILTLSK</sequence>
<dbReference type="Proteomes" id="UP000179076">
    <property type="component" value="Unassembled WGS sequence"/>
</dbReference>
<evidence type="ECO:0000256" key="3">
    <source>
        <dbReference type="ARBA" id="ARBA00022723"/>
    </source>
</evidence>
<keyword evidence="5 6" id="KW-0408">Iron</keyword>
<feature type="binding site" description="covalent" evidence="6">
    <location>
        <position position="39"/>
    </location>
    <ligand>
        <name>heme c</name>
        <dbReference type="ChEBI" id="CHEBI:61717"/>
    </ligand>
</feature>
<dbReference type="Gene3D" id="1.10.760.10">
    <property type="entry name" value="Cytochrome c-like domain"/>
    <property type="match status" value="1"/>
</dbReference>